<dbReference type="InterPro" id="IPR003337">
    <property type="entry name" value="Trehalose_PPase"/>
</dbReference>
<sequence length="848" mass="96408">MTTHPFKYFSFFITRTRTAELVSPRETTSQKSSGAFSTDSYQSEPHVERVIVCANQLPLKMTKLTEKNHFGHTWEIEPDGDSIFDQMREGALDDGDFKVMINVGMLPSNACDIEGEEEDALMRDLQKRFNCVPVMVDSEIRERHYKGFCKEYLWNMMHYVLPMGQNEQRFEKPLWQAHVGANKIFADTLMEVVCSEDDHVWIQDYHLMILPTFLRKRFNSIRCMFFLHTPFPSSEIFKTLPNRELILRGLLNADVVGFHTFDYARHFLSCCTRLLGLTYTTNRGSLCIDYYGRQVSVKICPTGVKTNRLREALTTPGAVNIRNDMLRAHRGKRILLAIDDFDVFKGIELKLKAYQTLLREHPQLVESIVLLQICNPARAKNEDVDNLRGEVHRLVKEINSAAGTEVVIFREQAIPLHERAALYSVADVAVVTVTRDGMNLAPYEYVTCRQGPRDEEKATRDGYALPRQSSLIVSEFTGVSPSLSGAFRVNPWDVDDVADVVYKALSLSSKESEMRHEKHWKYVGEHNVGFWAKSCLSELQRTCARASSSRSYGLGFGLNFRVVQLDSSFRKLDTNRCVGAYQKARKRKLFIDYDGTLVQLASFNQPPTSHLTSLLTSIAADKANTLCIVSGREKATLDEWFGKVPNISLVAEHGYWYRGDDTNNEWIELAPPGTADHVAEWKDTVLPILEQYMEATDGSFIQAKGSSFVWHYRDADADFGNWQAKELVDHLEGALEHDPVDVRRGNNVVEITAQDVNKRLAVDRVLSREQSNTDAVDFILSIGDDRSDEEMFIAIENRKEMDASYAGCATFCSTVGQKPSKAPYYVDDVEDVIMLLQALAQFDVCHIR</sequence>
<dbReference type="AlphaFoldDB" id="K8F2F8"/>
<dbReference type="OrthoDB" id="755951at2759"/>
<evidence type="ECO:0000256" key="1">
    <source>
        <dbReference type="ARBA" id="ARBA00005409"/>
    </source>
</evidence>
<dbReference type="InterPro" id="IPR036412">
    <property type="entry name" value="HAD-like_sf"/>
</dbReference>
<dbReference type="GO" id="GO:0005992">
    <property type="term" value="P:trehalose biosynthetic process"/>
    <property type="evidence" value="ECO:0007669"/>
    <property type="project" value="InterPro"/>
</dbReference>
<dbReference type="eggNOG" id="KOG1050">
    <property type="taxonomic scope" value="Eukaryota"/>
</dbReference>
<dbReference type="PANTHER" id="PTHR10788">
    <property type="entry name" value="TREHALOSE-6-PHOSPHATE SYNTHASE"/>
    <property type="match status" value="1"/>
</dbReference>
<evidence type="ECO:0000313" key="6">
    <source>
        <dbReference type="Proteomes" id="UP000198341"/>
    </source>
</evidence>
<dbReference type="InterPro" id="IPR023214">
    <property type="entry name" value="HAD_sf"/>
</dbReference>
<dbReference type="FunFam" id="3.40.50.2000:FF:000079">
    <property type="entry name" value="Trehalose-6-phosphate synthase 8"/>
    <property type="match status" value="1"/>
</dbReference>
<dbReference type="SUPFAM" id="SSF53756">
    <property type="entry name" value="UDP-Glycosyltransferase/glycogen phosphorylase"/>
    <property type="match status" value="1"/>
</dbReference>
<dbReference type="NCBIfam" id="TIGR01484">
    <property type="entry name" value="HAD-SF-IIB"/>
    <property type="match status" value="1"/>
</dbReference>
<dbReference type="STRING" id="41875.K8F2F8"/>
<dbReference type="FunFam" id="3.40.50.2000:FF:000010">
    <property type="entry name" value="Alpha,alpha-trehalose-phosphate synthase"/>
    <property type="match status" value="1"/>
</dbReference>
<dbReference type="CDD" id="cd01627">
    <property type="entry name" value="HAD_TPP"/>
    <property type="match status" value="1"/>
</dbReference>
<dbReference type="SUPFAM" id="SSF56784">
    <property type="entry name" value="HAD-like"/>
    <property type="match status" value="1"/>
</dbReference>
<accession>K8F2F8</accession>
<dbReference type="KEGG" id="bpg:Bathy07g02380"/>
<dbReference type="Pfam" id="PF02358">
    <property type="entry name" value="Trehalose_PPase"/>
    <property type="match status" value="1"/>
</dbReference>
<dbReference type="RefSeq" id="XP_007512149.1">
    <property type="nucleotide sequence ID" value="XM_007512087.1"/>
</dbReference>
<dbReference type="FunFam" id="3.40.50.1000:FF:000052">
    <property type="entry name" value="Alpha,alpha-trehalose-phosphate synthase [UDP-forming] 6"/>
    <property type="match status" value="1"/>
</dbReference>
<comment type="similarity">
    <text evidence="2">In the C-terminal section; belongs to the trehalose phosphatase family.</text>
</comment>
<keyword evidence="3" id="KW-0328">Glycosyltransferase</keyword>
<name>K8F2F8_9CHLO</name>
<dbReference type="GO" id="GO:0004805">
    <property type="term" value="F:trehalose-phosphatase activity"/>
    <property type="evidence" value="ECO:0007669"/>
    <property type="project" value="TreeGrafter"/>
</dbReference>
<dbReference type="GeneID" id="19014727"/>
<evidence type="ECO:0000256" key="4">
    <source>
        <dbReference type="ARBA" id="ARBA00022679"/>
    </source>
</evidence>
<dbReference type="InterPro" id="IPR006379">
    <property type="entry name" value="HAD-SF_hydro_IIB"/>
</dbReference>
<evidence type="ECO:0000313" key="5">
    <source>
        <dbReference type="EMBL" id="CCO66237.1"/>
    </source>
</evidence>
<evidence type="ECO:0000256" key="2">
    <source>
        <dbReference type="ARBA" id="ARBA00006330"/>
    </source>
</evidence>
<protein>
    <submittedName>
        <fullName evidence="5">Uncharacterized protein</fullName>
    </submittedName>
</protein>
<dbReference type="Gene3D" id="3.40.50.1000">
    <property type="entry name" value="HAD superfamily/HAD-like"/>
    <property type="match status" value="1"/>
</dbReference>
<dbReference type="NCBIfam" id="TIGR00685">
    <property type="entry name" value="T6PP"/>
    <property type="match status" value="1"/>
</dbReference>
<dbReference type="CDD" id="cd03788">
    <property type="entry name" value="GT20_TPS"/>
    <property type="match status" value="1"/>
</dbReference>
<dbReference type="EMBL" id="FO082272">
    <property type="protein sequence ID" value="CCO66237.1"/>
    <property type="molecule type" value="Genomic_DNA"/>
</dbReference>
<dbReference type="Gene3D" id="3.40.50.2000">
    <property type="entry name" value="Glycogen Phosphorylase B"/>
    <property type="match status" value="2"/>
</dbReference>
<dbReference type="Pfam" id="PF00982">
    <property type="entry name" value="Glyco_transf_20"/>
    <property type="match status" value="1"/>
</dbReference>
<proteinExistence type="inferred from homology"/>
<comment type="similarity">
    <text evidence="1">In the N-terminal section; belongs to the glycosyltransferase 20 family.</text>
</comment>
<dbReference type="Gene3D" id="3.30.70.1020">
    <property type="entry name" value="Trehalose-6-phosphate phosphatase related protein, domain 2"/>
    <property type="match status" value="1"/>
</dbReference>
<dbReference type="InterPro" id="IPR001830">
    <property type="entry name" value="Glyco_trans_20"/>
</dbReference>
<organism evidence="5 6">
    <name type="scientific">Bathycoccus prasinos</name>
    <dbReference type="NCBI Taxonomy" id="41875"/>
    <lineage>
        <taxon>Eukaryota</taxon>
        <taxon>Viridiplantae</taxon>
        <taxon>Chlorophyta</taxon>
        <taxon>Mamiellophyceae</taxon>
        <taxon>Mamiellales</taxon>
        <taxon>Bathycoccaceae</taxon>
        <taxon>Bathycoccus</taxon>
    </lineage>
</organism>
<dbReference type="PANTHER" id="PTHR10788:SF94">
    <property type="entry name" value="ALPHA,ALPHA-TREHALOSE-PHOSPHATE SYNTHASE [UDP-FORMING] 5"/>
    <property type="match status" value="1"/>
</dbReference>
<keyword evidence="4" id="KW-0808">Transferase</keyword>
<gene>
    <name evidence="5" type="ORF">Bathy07g02380</name>
</gene>
<keyword evidence="6" id="KW-1185">Reference proteome</keyword>
<dbReference type="GO" id="GO:0016757">
    <property type="term" value="F:glycosyltransferase activity"/>
    <property type="evidence" value="ECO:0007669"/>
    <property type="project" value="UniProtKB-KW"/>
</dbReference>
<dbReference type="Proteomes" id="UP000198341">
    <property type="component" value="Chromosome 7"/>
</dbReference>
<dbReference type="GO" id="GO:0005829">
    <property type="term" value="C:cytosol"/>
    <property type="evidence" value="ECO:0007669"/>
    <property type="project" value="TreeGrafter"/>
</dbReference>
<evidence type="ECO:0000256" key="3">
    <source>
        <dbReference type="ARBA" id="ARBA00022676"/>
    </source>
</evidence>
<reference evidence="5 6" key="1">
    <citation type="submission" date="2011-10" db="EMBL/GenBank/DDBJ databases">
        <authorList>
            <person name="Genoscope - CEA"/>
        </authorList>
    </citation>
    <scope>NUCLEOTIDE SEQUENCE [LARGE SCALE GENOMIC DNA]</scope>
    <source>
        <strain evidence="5 6">RCC 1105</strain>
    </source>
</reference>